<reference evidence="3" key="1">
    <citation type="journal article" date="2019" name="Int. J. Syst. Evol. Microbiol.">
        <title>The Global Catalogue of Microorganisms (GCM) 10K type strain sequencing project: providing services to taxonomists for standard genome sequencing and annotation.</title>
        <authorList>
            <consortium name="The Broad Institute Genomics Platform"/>
            <consortium name="The Broad Institute Genome Sequencing Center for Infectious Disease"/>
            <person name="Wu L."/>
            <person name="Ma J."/>
        </authorList>
    </citation>
    <scope>NUCLEOTIDE SEQUENCE [LARGE SCALE GENOMIC DNA]</scope>
    <source>
        <strain evidence="3">JCM 17986</strain>
    </source>
</reference>
<proteinExistence type="predicted"/>
<dbReference type="Proteomes" id="UP001500466">
    <property type="component" value="Unassembled WGS sequence"/>
</dbReference>
<keyword evidence="3" id="KW-1185">Reference proteome</keyword>
<feature type="compositionally biased region" description="Basic and acidic residues" evidence="1">
    <location>
        <begin position="70"/>
        <end position="84"/>
    </location>
</feature>
<evidence type="ECO:0000313" key="2">
    <source>
        <dbReference type="EMBL" id="GAA4986538.1"/>
    </source>
</evidence>
<feature type="region of interest" description="Disordered" evidence="1">
    <location>
        <begin position="45"/>
        <end position="116"/>
    </location>
</feature>
<gene>
    <name evidence="2" type="ORF">GCM10023205_66410</name>
</gene>
<feature type="region of interest" description="Disordered" evidence="1">
    <location>
        <begin position="1"/>
        <end position="23"/>
    </location>
</feature>
<organism evidence="2 3">
    <name type="scientific">Yinghuangia aomiensis</name>
    <dbReference type="NCBI Taxonomy" id="676205"/>
    <lineage>
        <taxon>Bacteria</taxon>
        <taxon>Bacillati</taxon>
        <taxon>Actinomycetota</taxon>
        <taxon>Actinomycetes</taxon>
        <taxon>Kitasatosporales</taxon>
        <taxon>Streptomycetaceae</taxon>
        <taxon>Yinghuangia</taxon>
    </lineage>
</organism>
<feature type="compositionally biased region" description="Basic and acidic residues" evidence="1">
    <location>
        <begin position="93"/>
        <end position="106"/>
    </location>
</feature>
<protein>
    <submittedName>
        <fullName evidence="2">Uncharacterized protein</fullName>
    </submittedName>
</protein>
<name>A0ABP9I332_9ACTN</name>
<evidence type="ECO:0000313" key="3">
    <source>
        <dbReference type="Proteomes" id="UP001500466"/>
    </source>
</evidence>
<evidence type="ECO:0000256" key="1">
    <source>
        <dbReference type="SAM" id="MobiDB-lite"/>
    </source>
</evidence>
<comment type="caution">
    <text evidence="2">The sequence shown here is derived from an EMBL/GenBank/DDBJ whole genome shotgun (WGS) entry which is preliminary data.</text>
</comment>
<sequence length="116" mass="12778">MSGPRPERTLAGPASGDPQNLEQSTTRYRRFVLVCTCLWISPDSHRNAARHRRLGETKCDPLKFGAPQEKPAREYPKAKAESEAGPKGSAKLEGPEEKPKGRSEGRRKAKIGPETV</sequence>
<accession>A0ABP9I332</accession>
<dbReference type="EMBL" id="BAABHS010000032">
    <property type="protein sequence ID" value="GAA4986538.1"/>
    <property type="molecule type" value="Genomic_DNA"/>
</dbReference>